<dbReference type="PANTHER" id="PTHR46268:SF15">
    <property type="entry name" value="UNIVERSAL STRESS PROTEIN HP_0031"/>
    <property type="match status" value="1"/>
</dbReference>
<reference evidence="3 4" key="1">
    <citation type="journal article" date="2012" name="J. Bacteriol.">
        <title>De Novo Genome Project of Cupriavidus basilensis OR16.</title>
        <authorList>
            <person name="Cserhati M."/>
            <person name="Kriszt B."/>
            <person name="Szoboszlay S."/>
            <person name="Toth A."/>
            <person name="Szabo I."/>
            <person name="Tancsics A."/>
            <person name="Nagy I."/>
            <person name="Horvath B."/>
            <person name="Nagy I."/>
            <person name="Kukolya J."/>
        </authorList>
    </citation>
    <scope>NUCLEOTIDE SEQUENCE [LARGE SCALE GENOMIC DNA]</scope>
    <source>
        <strain evidence="3 4">OR16</strain>
    </source>
</reference>
<dbReference type="CDD" id="cd00293">
    <property type="entry name" value="USP-like"/>
    <property type="match status" value="1"/>
</dbReference>
<evidence type="ECO:0000259" key="2">
    <source>
        <dbReference type="Pfam" id="PF00582"/>
    </source>
</evidence>
<dbReference type="Pfam" id="PF00582">
    <property type="entry name" value="Usp"/>
    <property type="match status" value="1"/>
</dbReference>
<dbReference type="PANTHER" id="PTHR46268">
    <property type="entry name" value="STRESS RESPONSE PROTEIN NHAX"/>
    <property type="match status" value="1"/>
</dbReference>
<dbReference type="PATRIC" id="fig|1127483.3.peg.6248"/>
<dbReference type="Gene3D" id="3.40.50.620">
    <property type="entry name" value="HUPs"/>
    <property type="match status" value="1"/>
</dbReference>
<evidence type="ECO:0000256" key="1">
    <source>
        <dbReference type="ARBA" id="ARBA00008791"/>
    </source>
</evidence>
<feature type="domain" description="UspA" evidence="2">
    <location>
        <begin position="15"/>
        <end position="138"/>
    </location>
</feature>
<gene>
    <name evidence="3" type="ORF">OR16_31324</name>
</gene>
<name>H1SDD7_9BURK</name>
<dbReference type="PRINTS" id="PR01438">
    <property type="entry name" value="UNVRSLSTRESS"/>
</dbReference>
<dbReference type="InterPro" id="IPR014729">
    <property type="entry name" value="Rossmann-like_a/b/a_fold"/>
</dbReference>
<dbReference type="EMBL" id="AHJE01000090">
    <property type="protein sequence ID" value="EHP39506.1"/>
    <property type="molecule type" value="Genomic_DNA"/>
</dbReference>
<accession>H1SDD7</accession>
<protein>
    <recommendedName>
        <fullName evidence="2">UspA domain-containing protein</fullName>
    </recommendedName>
</protein>
<comment type="caution">
    <text evidence="3">The sequence shown here is derived from an EMBL/GenBank/DDBJ whole genome shotgun (WGS) entry which is preliminary data.</text>
</comment>
<proteinExistence type="inferred from homology"/>
<organism evidence="3 4">
    <name type="scientific">Cupriavidus basilensis OR16</name>
    <dbReference type="NCBI Taxonomy" id="1127483"/>
    <lineage>
        <taxon>Bacteria</taxon>
        <taxon>Pseudomonadati</taxon>
        <taxon>Pseudomonadota</taxon>
        <taxon>Betaproteobacteria</taxon>
        <taxon>Burkholderiales</taxon>
        <taxon>Burkholderiaceae</taxon>
        <taxon>Cupriavidus</taxon>
    </lineage>
</organism>
<sequence length="196" mass="21807">MHAHLAISSQEARTMYQRILLAVDGSHSSDLALCQAITVAKATGSEVEVLFVADDSDVFFSVASYDANKLMESILAVGRDALAAAAKRLSEAGIPHTTKILEKPVAPGQISTTIVEEADRWSADLIVIGTHGRRGFRRTCPRPSSRRHRRSRYMAPCARRSPATERWQVIRPGRHRCRRCRARSWRAAKPTPAYRC</sequence>
<evidence type="ECO:0000313" key="4">
    <source>
        <dbReference type="Proteomes" id="UP000005808"/>
    </source>
</evidence>
<evidence type="ECO:0000313" key="3">
    <source>
        <dbReference type="EMBL" id="EHP39506.1"/>
    </source>
</evidence>
<dbReference type="Proteomes" id="UP000005808">
    <property type="component" value="Unassembled WGS sequence"/>
</dbReference>
<comment type="similarity">
    <text evidence="1">Belongs to the universal stress protein A family.</text>
</comment>
<dbReference type="AlphaFoldDB" id="H1SDD7"/>
<dbReference type="InterPro" id="IPR006015">
    <property type="entry name" value="Universal_stress_UspA"/>
</dbReference>
<dbReference type="InterPro" id="IPR006016">
    <property type="entry name" value="UspA"/>
</dbReference>
<dbReference type="SUPFAM" id="SSF52402">
    <property type="entry name" value="Adenine nucleotide alpha hydrolases-like"/>
    <property type="match status" value="1"/>
</dbReference>